<dbReference type="Proteomes" id="UP001064048">
    <property type="component" value="Chromosome 29"/>
</dbReference>
<reference evidence="1 2" key="1">
    <citation type="journal article" date="2022" name="Genome Biol. Evol.">
        <title>The Spruce Budworm Genome: Reconstructing the Evolutionary History of Antifreeze Proteins.</title>
        <authorList>
            <person name="Beliveau C."/>
            <person name="Gagne P."/>
            <person name="Picq S."/>
            <person name="Vernygora O."/>
            <person name="Keeling C.I."/>
            <person name="Pinkney K."/>
            <person name="Doucet D."/>
            <person name="Wen F."/>
            <person name="Johnston J.S."/>
            <person name="Maaroufi H."/>
            <person name="Boyle B."/>
            <person name="Laroche J."/>
            <person name="Dewar K."/>
            <person name="Juretic N."/>
            <person name="Blackburn G."/>
            <person name="Nisole A."/>
            <person name="Brunet B."/>
            <person name="Brandao M."/>
            <person name="Lumley L."/>
            <person name="Duan J."/>
            <person name="Quan G."/>
            <person name="Lucarotti C.J."/>
            <person name="Roe A.D."/>
            <person name="Sperling F.A.H."/>
            <person name="Levesque R.C."/>
            <person name="Cusson M."/>
        </authorList>
    </citation>
    <scope>NUCLEOTIDE SEQUENCE [LARGE SCALE GENOMIC DNA]</scope>
    <source>
        <strain evidence="1">Glfc:IPQL:Cfum</strain>
    </source>
</reference>
<comment type="caution">
    <text evidence="1">The sequence shown here is derived from an EMBL/GenBank/DDBJ whole genome shotgun (WGS) entry which is preliminary data.</text>
</comment>
<gene>
    <name evidence="1" type="ORF">MSG28_015718</name>
</gene>
<evidence type="ECO:0000313" key="2">
    <source>
        <dbReference type="Proteomes" id="UP001064048"/>
    </source>
</evidence>
<proteinExistence type="predicted"/>
<sequence>MCAAPPSPTLVRVACAPCACAPSRPKQDSSSPNNPARALPNAAQAPSFRPATEISSDRARQMGEANRTRLPPIRPVFNPATIKKNENIWNKDAKEYHKKSMREAAWNQVCEELVPGWKELTEENKNLKFPAKRQFHVLTWQEVPKNAYSNKQPFMEIVTMELVGVLEQGLESVAIIWISWVTAAVRGLHLPQ</sequence>
<protein>
    <submittedName>
        <fullName evidence="1">Uncharacterized protein</fullName>
    </submittedName>
</protein>
<name>A0ACC0KC03_CHOFU</name>
<accession>A0ACC0KC03</accession>
<keyword evidence="2" id="KW-1185">Reference proteome</keyword>
<organism evidence="1 2">
    <name type="scientific">Choristoneura fumiferana</name>
    <name type="common">Spruce budworm moth</name>
    <name type="synonym">Archips fumiferana</name>
    <dbReference type="NCBI Taxonomy" id="7141"/>
    <lineage>
        <taxon>Eukaryota</taxon>
        <taxon>Metazoa</taxon>
        <taxon>Ecdysozoa</taxon>
        <taxon>Arthropoda</taxon>
        <taxon>Hexapoda</taxon>
        <taxon>Insecta</taxon>
        <taxon>Pterygota</taxon>
        <taxon>Neoptera</taxon>
        <taxon>Endopterygota</taxon>
        <taxon>Lepidoptera</taxon>
        <taxon>Glossata</taxon>
        <taxon>Ditrysia</taxon>
        <taxon>Tortricoidea</taxon>
        <taxon>Tortricidae</taxon>
        <taxon>Tortricinae</taxon>
        <taxon>Choristoneura</taxon>
    </lineage>
</organism>
<evidence type="ECO:0000313" key="1">
    <source>
        <dbReference type="EMBL" id="KAI8433731.1"/>
    </source>
</evidence>
<dbReference type="EMBL" id="CM046129">
    <property type="protein sequence ID" value="KAI8433731.1"/>
    <property type="molecule type" value="Genomic_DNA"/>
</dbReference>